<keyword evidence="11" id="KW-1185">Reference proteome</keyword>
<feature type="binding site" evidence="6">
    <location>
        <position position="18"/>
    </location>
    <ligand>
        <name>Zn(2+)</name>
        <dbReference type="ChEBI" id="CHEBI:29105"/>
    </ligand>
</feature>
<feature type="binding site" evidence="6">
    <location>
        <position position="60"/>
    </location>
    <ligand>
        <name>Zn(2+)</name>
        <dbReference type="ChEBI" id="CHEBI:29105"/>
    </ligand>
</feature>
<evidence type="ECO:0000256" key="4">
    <source>
        <dbReference type="ARBA" id="ARBA00022833"/>
    </source>
</evidence>
<accession>A0ABR1B0Q7</accession>
<organism evidence="10 11">
    <name type="scientific">Polyplax serrata</name>
    <name type="common">Common mouse louse</name>
    <dbReference type="NCBI Taxonomy" id="468196"/>
    <lineage>
        <taxon>Eukaryota</taxon>
        <taxon>Metazoa</taxon>
        <taxon>Ecdysozoa</taxon>
        <taxon>Arthropoda</taxon>
        <taxon>Hexapoda</taxon>
        <taxon>Insecta</taxon>
        <taxon>Pterygota</taxon>
        <taxon>Neoptera</taxon>
        <taxon>Paraneoptera</taxon>
        <taxon>Psocodea</taxon>
        <taxon>Troctomorpha</taxon>
        <taxon>Phthiraptera</taxon>
        <taxon>Anoplura</taxon>
        <taxon>Polyplacidae</taxon>
        <taxon>Polyplax</taxon>
    </lineage>
</organism>
<dbReference type="InterPro" id="IPR012934">
    <property type="entry name" value="Znf_AD"/>
</dbReference>
<feature type="domain" description="C2H2-type" evidence="8">
    <location>
        <begin position="691"/>
        <end position="718"/>
    </location>
</feature>
<dbReference type="PANTHER" id="PTHR24379:SF127">
    <property type="entry name" value="BLOODY FINGERS-RELATED"/>
    <property type="match status" value="1"/>
</dbReference>
<dbReference type="EMBL" id="JAWJWF010000005">
    <property type="protein sequence ID" value="KAK6632147.1"/>
    <property type="molecule type" value="Genomic_DNA"/>
</dbReference>
<dbReference type="InterPro" id="IPR013087">
    <property type="entry name" value="Znf_C2H2_type"/>
</dbReference>
<dbReference type="SUPFAM" id="SSF57716">
    <property type="entry name" value="Glucocorticoid receptor-like (DNA-binding domain)"/>
    <property type="match status" value="1"/>
</dbReference>
<feature type="domain" description="C2H2-type" evidence="8">
    <location>
        <begin position="551"/>
        <end position="578"/>
    </location>
</feature>
<evidence type="ECO:0000256" key="3">
    <source>
        <dbReference type="ARBA" id="ARBA00022771"/>
    </source>
</evidence>
<dbReference type="PROSITE" id="PS00028">
    <property type="entry name" value="ZINC_FINGER_C2H2_1"/>
    <property type="match status" value="12"/>
</dbReference>
<feature type="region of interest" description="Disordered" evidence="7">
    <location>
        <begin position="225"/>
        <end position="260"/>
    </location>
</feature>
<dbReference type="Pfam" id="PF00096">
    <property type="entry name" value="zf-C2H2"/>
    <property type="match status" value="7"/>
</dbReference>
<dbReference type="PROSITE" id="PS51915">
    <property type="entry name" value="ZAD"/>
    <property type="match status" value="1"/>
</dbReference>
<comment type="caution">
    <text evidence="10">The sequence shown here is derived from an EMBL/GenBank/DDBJ whole genome shotgun (WGS) entry which is preliminary data.</text>
</comment>
<feature type="compositionally biased region" description="Acidic residues" evidence="7">
    <location>
        <begin position="236"/>
        <end position="247"/>
    </location>
</feature>
<feature type="domain" description="C2H2-type" evidence="8">
    <location>
        <begin position="466"/>
        <end position="494"/>
    </location>
</feature>
<reference evidence="10 11" key="1">
    <citation type="submission" date="2023-09" db="EMBL/GenBank/DDBJ databases">
        <title>Genomes of two closely related lineages of the louse Polyplax serrata with different host specificities.</title>
        <authorList>
            <person name="Martinu J."/>
            <person name="Tarabai H."/>
            <person name="Stefka J."/>
            <person name="Hypsa V."/>
        </authorList>
    </citation>
    <scope>NUCLEOTIDE SEQUENCE [LARGE SCALE GENOMIC DNA]</scope>
    <source>
        <strain evidence="10">98ZLc_SE</strain>
    </source>
</reference>
<dbReference type="Gene3D" id="3.40.1800.20">
    <property type="match status" value="1"/>
</dbReference>
<feature type="domain" description="C2H2-type" evidence="8">
    <location>
        <begin position="495"/>
        <end position="522"/>
    </location>
</feature>
<feature type="region of interest" description="Disordered" evidence="7">
    <location>
        <begin position="153"/>
        <end position="213"/>
    </location>
</feature>
<evidence type="ECO:0000256" key="5">
    <source>
        <dbReference type="PROSITE-ProRule" id="PRU00042"/>
    </source>
</evidence>
<keyword evidence="4 6" id="KW-0862">Zinc</keyword>
<dbReference type="Proteomes" id="UP001359485">
    <property type="component" value="Unassembled WGS sequence"/>
</dbReference>
<evidence type="ECO:0000259" key="8">
    <source>
        <dbReference type="PROSITE" id="PS50157"/>
    </source>
</evidence>
<dbReference type="SMART" id="SM00355">
    <property type="entry name" value="ZnF_C2H2"/>
    <property type="match status" value="12"/>
</dbReference>
<feature type="domain" description="C2H2-type" evidence="8">
    <location>
        <begin position="663"/>
        <end position="690"/>
    </location>
</feature>
<sequence length="961" mass="110537">MADFAGILLYDSIICRLCGVENTEGIYLYDNENELDFKALINRYLPLEIEDDGKLPRTICPGCNIQLESTIQFFDLLVEGQKKIRELWKLEVNTRKRLEKEKQTLVDSLEGTTKFSLVTDENDDNIGDNGIFIKILPDGTFFGDEHEMTLKIKGLDKPKRKRGRPKKVKPDTEVEQVEQIPETTESEFMKEQEEESECDENGRKRRRRKVPQRFMEAVQGKELDRILREEGAIDGNESDDADDEEPNMADNKNELKGDGGEEVAGEVIGHIETPDGNIAEQIIAPVVGRGQYRRKKVTKFVCDFCGQSFKDRTRWIRHRITHKGMKFQCSQELCLKKFSSRNKLKLHQKTTGHEGEDIIENELENLKTKKLSKQKVCCKYCSKYFISNASLSSHISTDHPGEVNDVILDEKETVKSDDQGELQENTLTNFKVLYNALETDPEERIETNEDKEAKKKIKKENNGKLYVCDECERTFNHPSSLMYHKESVHNDGRRFVCSKCGKSFTHKQLLQRHQMVHSDSRPFPCPDCGIRFKTKSNLFNHKVVHTGEKKFSCKICEQQFAHKTSLTLHLRWHKGHRPFQCPVCQKRFTQNGNLREHMRIHSGTKPYGCEYCGKHFTTSSQHKLHVKRHTGDRPWKCSHCGKSFLHKDTWKTHERRHTGEKPFQCTFCMRGFAEHWSLKKHVRLHTGEKPYKCLTCGKEFADCSNLTKHRKVHSGPKIDNTVWSIIKSHLIDGISQPEQPEDVQQIIYVTYQDNEEGNDGKTLHLVDNIAGVTNDEIRFETEKEIMDVTSMADPNQTVDYKMDASDSLQSHVGVTDEEGNPVQLTMPDGRAIEIVSMDTDSHVVQVKTLEGPRVFIQLPKNQEISETELVERIQEAVLEEFSKPKFQKSILLPNVQRDIEDSEIEVNGQVLTEDILSTAQIISEGGTIQLEGEGPKPLELVTEFEIDSYKKINEYLATQQC</sequence>
<dbReference type="PROSITE" id="PS50157">
    <property type="entry name" value="ZINC_FINGER_C2H2_2"/>
    <property type="match status" value="12"/>
</dbReference>
<protein>
    <submittedName>
        <fullName evidence="10">Uncharacterized protein</fullName>
    </submittedName>
</protein>
<evidence type="ECO:0000313" key="10">
    <source>
        <dbReference type="EMBL" id="KAK6632147.1"/>
    </source>
</evidence>
<feature type="domain" description="C2H2-type" evidence="8">
    <location>
        <begin position="300"/>
        <end position="327"/>
    </location>
</feature>
<dbReference type="SMART" id="SM00868">
    <property type="entry name" value="zf-AD"/>
    <property type="match status" value="1"/>
</dbReference>
<feature type="domain" description="C2H2-type" evidence="8">
    <location>
        <begin position="579"/>
        <end position="606"/>
    </location>
</feature>
<feature type="compositionally biased region" description="Basic residues" evidence="7">
    <location>
        <begin position="158"/>
        <end position="167"/>
    </location>
</feature>
<feature type="domain" description="C2H2-type" evidence="8">
    <location>
        <begin position="523"/>
        <end position="550"/>
    </location>
</feature>
<keyword evidence="1 6" id="KW-0479">Metal-binding</keyword>
<feature type="domain" description="C2H2-type" evidence="8">
    <location>
        <begin position="376"/>
        <end position="404"/>
    </location>
</feature>
<gene>
    <name evidence="10" type="ORF">RUM44_007177</name>
</gene>
<feature type="domain" description="C2H2-type" evidence="8">
    <location>
        <begin position="327"/>
        <end position="358"/>
    </location>
</feature>
<evidence type="ECO:0000256" key="1">
    <source>
        <dbReference type="ARBA" id="ARBA00022723"/>
    </source>
</evidence>
<feature type="binding site" evidence="6">
    <location>
        <position position="15"/>
    </location>
    <ligand>
        <name>Zn(2+)</name>
        <dbReference type="ChEBI" id="CHEBI:29105"/>
    </ligand>
</feature>
<keyword evidence="3 5" id="KW-0863">Zinc-finger</keyword>
<evidence type="ECO:0000313" key="11">
    <source>
        <dbReference type="Proteomes" id="UP001359485"/>
    </source>
</evidence>
<evidence type="ECO:0000259" key="9">
    <source>
        <dbReference type="PROSITE" id="PS51915"/>
    </source>
</evidence>
<feature type="binding site" evidence="6">
    <location>
        <position position="63"/>
    </location>
    <ligand>
        <name>Zn(2+)</name>
        <dbReference type="ChEBI" id="CHEBI:29105"/>
    </ligand>
</feature>
<evidence type="ECO:0000256" key="6">
    <source>
        <dbReference type="PROSITE-ProRule" id="PRU01263"/>
    </source>
</evidence>
<dbReference type="PANTHER" id="PTHR24379">
    <property type="entry name" value="KRAB AND ZINC FINGER DOMAIN-CONTAINING"/>
    <property type="match status" value="1"/>
</dbReference>
<feature type="domain" description="C2H2-type" evidence="8">
    <location>
        <begin position="635"/>
        <end position="662"/>
    </location>
</feature>
<feature type="domain" description="ZAD" evidence="9">
    <location>
        <begin position="13"/>
        <end position="87"/>
    </location>
</feature>
<dbReference type="SUPFAM" id="SSF57667">
    <property type="entry name" value="beta-beta-alpha zinc fingers"/>
    <property type="match status" value="6"/>
</dbReference>
<dbReference type="InterPro" id="IPR036236">
    <property type="entry name" value="Znf_C2H2_sf"/>
</dbReference>
<name>A0ABR1B0Q7_POLSC</name>
<feature type="domain" description="C2H2-type" evidence="8">
    <location>
        <begin position="607"/>
        <end position="634"/>
    </location>
</feature>
<dbReference type="Gene3D" id="3.30.160.60">
    <property type="entry name" value="Classic Zinc Finger"/>
    <property type="match status" value="10"/>
</dbReference>
<evidence type="ECO:0000256" key="7">
    <source>
        <dbReference type="SAM" id="MobiDB-lite"/>
    </source>
</evidence>
<proteinExistence type="predicted"/>
<dbReference type="Pfam" id="PF07776">
    <property type="entry name" value="zf-AD"/>
    <property type="match status" value="1"/>
</dbReference>
<evidence type="ECO:0000256" key="2">
    <source>
        <dbReference type="ARBA" id="ARBA00022737"/>
    </source>
</evidence>
<keyword evidence="2" id="KW-0677">Repeat</keyword>